<evidence type="ECO:0000313" key="2">
    <source>
        <dbReference type="Proteomes" id="UP000054485"/>
    </source>
</evidence>
<name>A0A0D0BPU9_9AGAM</name>
<organism evidence="1 2">
    <name type="scientific">Suillus luteus UH-Slu-Lm8-n1</name>
    <dbReference type="NCBI Taxonomy" id="930992"/>
    <lineage>
        <taxon>Eukaryota</taxon>
        <taxon>Fungi</taxon>
        <taxon>Dikarya</taxon>
        <taxon>Basidiomycota</taxon>
        <taxon>Agaricomycotina</taxon>
        <taxon>Agaricomycetes</taxon>
        <taxon>Agaricomycetidae</taxon>
        <taxon>Boletales</taxon>
        <taxon>Suillineae</taxon>
        <taxon>Suillaceae</taxon>
        <taxon>Suillus</taxon>
    </lineage>
</organism>
<feature type="non-terminal residue" evidence="1">
    <location>
        <position position="171"/>
    </location>
</feature>
<keyword evidence="2" id="KW-1185">Reference proteome</keyword>
<dbReference type="STRING" id="930992.A0A0D0BPU9"/>
<feature type="non-terminal residue" evidence="1">
    <location>
        <position position="1"/>
    </location>
</feature>
<sequence length="171" mass="19420">PLPHPLAHEFQNSSTLRTISNNSHLFWVSTCINIDEFESLLSDHPNPAFVHSVCVGLREGFWPFADMHFRDWPLTHDNSFRPLNSAAEKDFIKTQIDKEVELGRYSQPFGPDLYPGMYSMPIHTVPKPGTSKFRLVTDHSAREFSLNSMISREDIAGVTLDNIEHLGSGLR</sequence>
<protein>
    <submittedName>
        <fullName evidence="1">Uncharacterized protein</fullName>
    </submittedName>
</protein>
<reference evidence="2" key="2">
    <citation type="submission" date="2015-01" db="EMBL/GenBank/DDBJ databases">
        <title>Evolutionary Origins and Diversification of the Mycorrhizal Mutualists.</title>
        <authorList>
            <consortium name="DOE Joint Genome Institute"/>
            <consortium name="Mycorrhizal Genomics Consortium"/>
            <person name="Kohler A."/>
            <person name="Kuo A."/>
            <person name="Nagy L.G."/>
            <person name="Floudas D."/>
            <person name="Copeland A."/>
            <person name="Barry K.W."/>
            <person name="Cichocki N."/>
            <person name="Veneault-Fourrey C."/>
            <person name="LaButti K."/>
            <person name="Lindquist E.A."/>
            <person name="Lipzen A."/>
            <person name="Lundell T."/>
            <person name="Morin E."/>
            <person name="Murat C."/>
            <person name="Riley R."/>
            <person name="Ohm R."/>
            <person name="Sun H."/>
            <person name="Tunlid A."/>
            <person name="Henrissat B."/>
            <person name="Grigoriev I.V."/>
            <person name="Hibbett D.S."/>
            <person name="Martin F."/>
        </authorList>
    </citation>
    <scope>NUCLEOTIDE SEQUENCE [LARGE SCALE GENOMIC DNA]</scope>
    <source>
        <strain evidence="2">UH-Slu-Lm8-n1</strain>
    </source>
</reference>
<dbReference type="EMBL" id="KN835177">
    <property type="protein sequence ID" value="KIK45153.1"/>
    <property type="molecule type" value="Genomic_DNA"/>
</dbReference>
<dbReference type="OrthoDB" id="3254233at2759"/>
<dbReference type="HOGENOM" id="CLU_006058_1_0_1"/>
<evidence type="ECO:0000313" key="1">
    <source>
        <dbReference type="EMBL" id="KIK45153.1"/>
    </source>
</evidence>
<dbReference type="Proteomes" id="UP000054485">
    <property type="component" value="Unassembled WGS sequence"/>
</dbReference>
<dbReference type="AlphaFoldDB" id="A0A0D0BPU9"/>
<accession>A0A0D0BPU9</accession>
<reference evidence="1 2" key="1">
    <citation type="submission" date="2014-04" db="EMBL/GenBank/DDBJ databases">
        <authorList>
            <consortium name="DOE Joint Genome Institute"/>
            <person name="Kuo A."/>
            <person name="Ruytinx J."/>
            <person name="Rineau F."/>
            <person name="Colpaert J."/>
            <person name="Kohler A."/>
            <person name="Nagy L.G."/>
            <person name="Floudas D."/>
            <person name="Copeland A."/>
            <person name="Barry K.W."/>
            <person name="Cichocki N."/>
            <person name="Veneault-Fourrey C."/>
            <person name="LaButti K."/>
            <person name="Lindquist E.A."/>
            <person name="Lipzen A."/>
            <person name="Lundell T."/>
            <person name="Morin E."/>
            <person name="Murat C."/>
            <person name="Sun H."/>
            <person name="Tunlid A."/>
            <person name="Henrissat B."/>
            <person name="Grigoriev I.V."/>
            <person name="Hibbett D.S."/>
            <person name="Martin F."/>
            <person name="Nordberg H.P."/>
            <person name="Cantor M.N."/>
            <person name="Hua S.X."/>
        </authorList>
    </citation>
    <scope>NUCLEOTIDE SEQUENCE [LARGE SCALE GENOMIC DNA]</scope>
    <source>
        <strain evidence="1 2">UH-Slu-Lm8-n1</strain>
    </source>
</reference>
<dbReference type="InParanoid" id="A0A0D0BPU9"/>
<proteinExistence type="predicted"/>
<gene>
    <name evidence="1" type="ORF">CY34DRAFT_36140</name>
</gene>